<dbReference type="PROSITE" id="PS51470">
    <property type="entry name" value="FG_GAP"/>
    <property type="match status" value="2"/>
</dbReference>
<feature type="repeat" description="FG-GAP" evidence="1">
    <location>
        <begin position="113"/>
        <end position="166"/>
    </location>
</feature>
<sequence>MRNPFTVRDGGRAHVPRTAATLMQLTATALLLVWLGQTATAFNLDTINFILKEGDPSSMFGFSVALHREQNNSWVIVGAPTANTSQPGVIKGGAVYRCDIYDDYRCYLLPFDTKAYWGYHRQGSCQAGFSAAITNDGSRLFIGAPGSYYWQGMYHTCPCRGLRTRVSF</sequence>
<dbReference type="GO" id="GO:0008305">
    <property type="term" value="C:integrin complex"/>
    <property type="evidence" value="ECO:0007669"/>
    <property type="project" value="TreeGrafter"/>
</dbReference>
<dbReference type="InterPro" id="IPR013519">
    <property type="entry name" value="Int_alpha_beta-p"/>
</dbReference>
<dbReference type="Gene3D" id="2.130.10.130">
    <property type="entry name" value="Integrin alpha, N-terminal"/>
    <property type="match status" value="1"/>
</dbReference>
<dbReference type="EnsemblMetazoa" id="ACOM029071-RA">
    <property type="protein sequence ID" value="ACOM029071-PA.1"/>
    <property type="gene ID" value="ACOM029071"/>
</dbReference>
<accession>A0A8W7PBF5</accession>
<dbReference type="VEuPathDB" id="VectorBase:ACON2_032601"/>
<dbReference type="GO" id="GO:0009897">
    <property type="term" value="C:external side of plasma membrane"/>
    <property type="evidence" value="ECO:0007669"/>
    <property type="project" value="TreeGrafter"/>
</dbReference>
<dbReference type="GO" id="GO:0007229">
    <property type="term" value="P:integrin-mediated signaling pathway"/>
    <property type="evidence" value="ECO:0007669"/>
    <property type="project" value="TreeGrafter"/>
</dbReference>
<protein>
    <submittedName>
        <fullName evidence="2">Uncharacterized protein</fullName>
    </submittedName>
</protein>
<proteinExistence type="predicted"/>
<dbReference type="InterPro" id="IPR028994">
    <property type="entry name" value="Integrin_alpha_N"/>
</dbReference>
<dbReference type="GO" id="GO:0007160">
    <property type="term" value="P:cell-matrix adhesion"/>
    <property type="evidence" value="ECO:0007669"/>
    <property type="project" value="TreeGrafter"/>
</dbReference>
<dbReference type="GO" id="GO:0005178">
    <property type="term" value="F:integrin binding"/>
    <property type="evidence" value="ECO:0007669"/>
    <property type="project" value="TreeGrafter"/>
</dbReference>
<dbReference type="SMART" id="SM00191">
    <property type="entry name" value="Int_alpha"/>
    <property type="match status" value="1"/>
</dbReference>
<dbReference type="AlphaFoldDB" id="A0A8W7PBF5"/>
<dbReference type="SUPFAM" id="SSF69318">
    <property type="entry name" value="Integrin alpha N-terminal domain"/>
    <property type="match status" value="1"/>
</dbReference>
<reference evidence="2" key="1">
    <citation type="submission" date="2022-08" db="UniProtKB">
        <authorList>
            <consortium name="EnsemblMetazoa"/>
        </authorList>
    </citation>
    <scope>IDENTIFICATION</scope>
</reference>
<dbReference type="GO" id="GO:0098609">
    <property type="term" value="P:cell-cell adhesion"/>
    <property type="evidence" value="ECO:0007669"/>
    <property type="project" value="TreeGrafter"/>
</dbReference>
<evidence type="ECO:0000256" key="1">
    <source>
        <dbReference type="PROSITE-ProRule" id="PRU00803"/>
    </source>
</evidence>
<dbReference type="GO" id="GO:0033627">
    <property type="term" value="P:cell adhesion mediated by integrin"/>
    <property type="evidence" value="ECO:0007669"/>
    <property type="project" value="TreeGrafter"/>
</dbReference>
<dbReference type="Proteomes" id="UP000075882">
    <property type="component" value="Unassembled WGS sequence"/>
</dbReference>
<evidence type="ECO:0000313" key="2">
    <source>
        <dbReference type="EnsemblMetazoa" id="ACOM029071-PA.1"/>
    </source>
</evidence>
<name>A0A8W7PBF5_ANOCL</name>
<organism evidence="2">
    <name type="scientific">Anopheles coluzzii</name>
    <name type="common">African malaria mosquito</name>
    <dbReference type="NCBI Taxonomy" id="1518534"/>
    <lineage>
        <taxon>Eukaryota</taxon>
        <taxon>Metazoa</taxon>
        <taxon>Ecdysozoa</taxon>
        <taxon>Arthropoda</taxon>
        <taxon>Hexapoda</taxon>
        <taxon>Insecta</taxon>
        <taxon>Pterygota</taxon>
        <taxon>Neoptera</taxon>
        <taxon>Endopterygota</taxon>
        <taxon>Diptera</taxon>
        <taxon>Nematocera</taxon>
        <taxon>Culicoidea</taxon>
        <taxon>Culicidae</taxon>
        <taxon>Anophelinae</taxon>
        <taxon>Anopheles</taxon>
    </lineage>
</organism>
<dbReference type="PANTHER" id="PTHR23220:SF133">
    <property type="entry name" value="INTEGRIN ALPHA-PS2"/>
    <property type="match status" value="1"/>
</dbReference>
<dbReference type="PANTHER" id="PTHR23220">
    <property type="entry name" value="INTEGRIN ALPHA"/>
    <property type="match status" value="1"/>
</dbReference>
<feature type="repeat" description="FG-GAP" evidence="1">
    <location>
        <begin position="46"/>
        <end position="107"/>
    </location>
</feature>